<evidence type="ECO:0000313" key="1">
    <source>
        <dbReference type="EMBL" id="KAJ7549616.1"/>
    </source>
</evidence>
<proteinExistence type="predicted"/>
<dbReference type="EMBL" id="CM055098">
    <property type="protein sequence ID" value="KAJ7549616.1"/>
    <property type="molecule type" value="Genomic_DNA"/>
</dbReference>
<dbReference type="Proteomes" id="UP001162992">
    <property type="component" value="Chromosome 7"/>
</dbReference>
<name>A0ACC2D5S2_DIPCM</name>
<accession>A0ACC2D5S2</accession>
<gene>
    <name evidence="1" type="ORF">O6H91_07G060300</name>
</gene>
<protein>
    <submittedName>
        <fullName evidence="1">Uncharacterized protein</fullName>
    </submittedName>
</protein>
<evidence type="ECO:0000313" key="2">
    <source>
        <dbReference type="Proteomes" id="UP001162992"/>
    </source>
</evidence>
<reference evidence="2" key="1">
    <citation type="journal article" date="2024" name="Proc. Natl. Acad. Sci. U.S.A.">
        <title>Extraordinary preservation of gene collinearity over three hundred million years revealed in homosporous lycophytes.</title>
        <authorList>
            <person name="Li C."/>
            <person name="Wickell D."/>
            <person name="Kuo L.Y."/>
            <person name="Chen X."/>
            <person name="Nie B."/>
            <person name="Liao X."/>
            <person name="Peng D."/>
            <person name="Ji J."/>
            <person name="Jenkins J."/>
            <person name="Williams M."/>
            <person name="Shu S."/>
            <person name="Plott C."/>
            <person name="Barry K."/>
            <person name="Rajasekar S."/>
            <person name="Grimwood J."/>
            <person name="Han X."/>
            <person name="Sun S."/>
            <person name="Hou Z."/>
            <person name="He W."/>
            <person name="Dai G."/>
            <person name="Sun C."/>
            <person name="Schmutz J."/>
            <person name="Leebens-Mack J.H."/>
            <person name="Li F.W."/>
            <person name="Wang L."/>
        </authorList>
    </citation>
    <scope>NUCLEOTIDE SEQUENCE [LARGE SCALE GENOMIC DNA]</scope>
    <source>
        <strain evidence="2">cv. PW_Plant_1</strain>
    </source>
</reference>
<keyword evidence="2" id="KW-1185">Reference proteome</keyword>
<organism evidence="1 2">
    <name type="scientific">Diphasiastrum complanatum</name>
    <name type="common">Issler's clubmoss</name>
    <name type="synonym">Lycopodium complanatum</name>
    <dbReference type="NCBI Taxonomy" id="34168"/>
    <lineage>
        <taxon>Eukaryota</taxon>
        <taxon>Viridiplantae</taxon>
        <taxon>Streptophyta</taxon>
        <taxon>Embryophyta</taxon>
        <taxon>Tracheophyta</taxon>
        <taxon>Lycopodiopsida</taxon>
        <taxon>Lycopodiales</taxon>
        <taxon>Lycopodiaceae</taxon>
        <taxon>Lycopodioideae</taxon>
        <taxon>Diphasiastrum</taxon>
    </lineage>
</organism>
<comment type="caution">
    <text evidence="1">The sequence shown here is derived from an EMBL/GenBank/DDBJ whole genome shotgun (WGS) entry which is preliminary data.</text>
</comment>
<sequence>MSPNRIDSSSPSGTSTLNPYWEPPPSGNVNSSTARSSLLTPGIVVVVVILGVAFMLVSYYRVFGRFCCAWPRFRFGRHRRSLNNDQLDFDFEVNFNVVTNGLEDSLIEKIPAYLYKNGDGLIESTDCSICLNEFLDNDKLRLLPKCSHAFHVSCIDVWLKSHSNCPLCRAPILSQTSTTTLPPDQMQNAPLQILPFLPESVDEDQDQAVPPSSPLPSDADFVFCTLQQRMRDEEDRGTYRVTQVESLSGPLGIEDPRSYAIPLKMRLLNRAFSLPERKHGDKTRSHPMRRHSSTRRQPFPQLRRLNSTGSFRDGLPETIDRRRQDRQSNMSKDVDATPAVLLEYGNASSTWIADGFTIVDITSMASSSSNAQIGISPSSSEMILERMSCSQELKPCSSNTEIHKASKPTSFSHELRTKGKLEDDDSAVLRKSWSHTAAYRMKRSFSGGRLFQLLNNRRNLYEMLRHPI</sequence>